<feature type="domain" description="PA" evidence="3">
    <location>
        <begin position="375"/>
        <end position="457"/>
    </location>
</feature>
<gene>
    <name evidence="4" type="ORF">AVDCRST_MAG16-1148</name>
</gene>
<accession>A0A6J4LBJ1</accession>
<dbReference type="InterPro" id="IPR046450">
    <property type="entry name" value="PA_dom_sf"/>
</dbReference>
<organism evidence="4">
    <name type="scientific">uncultured Frankineae bacterium</name>
    <dbReference type="NCBI Taxonomy" id="437475"/>
    <lineage>
        <taxon>Bacteria</taxon>
        <taxon>Bacillati</taxon>
        <taxon>Actinomycetota</taxon>
        <taxon>Actinomycetes</taxon>
        <taxon>Frankiales</taxon>
        <taxon>environmental samples</taxon>
    </lineage>
</organism>
<dbReference type="InterPro" id="IPR013211">
    <property type="entry name" value="LVIVD"/>
</dbReference>
<dbReference type="EMBL" id="CADCUE010000097">
    <property type="protein sequence ID" value="CAA9328296.1"/>
    <property type="molecule type" value="Genomic_DNA"/>
</dbReference>
<feature type="region of interest" description="Disordered" evidence="1">
    <location>
        <begin position="30"/>
        <end position="54"/>
    </location>
</feature>
<dbReference type="InterPro" id="IPR003137">
    <property type="entry name" value="PA_domain"/>
</dbReference>
<dbReference type="AlphaFoldDB" id="A0A6J4LBJ1"/>
<name>A0A6J4LBJ1_9ACTN</name>
<dbReference type="SUPFAM" id="SSF51004">
    <property type="entry name" value="C-terminal (heme d1) domain of cytochrome cd1-nitrite reductase"/>
    <property type="match status" value="1"/>
</dbReference>
<feature type="chain" id="PRO_5026774549" description="PA domain-containing protein" evidence="2">
    <location>
        <begin position="28"/>
        <end position="621"/>
    </location>
</feature>
<sequence>MSRRLNALLTAGLVAVAGLAIATPAGAHPEHDGGFTAEDGARSAKQHGENAGHLAATRSNVEVISKLKLKNVVPEKIADVGVHKGFAYVGAWGVVTCDNNGVHVVDISNPAAPVETGFIRSKVGSYPGEGVQVVPISTPAFTGDILVTNNETCDPHTGYGGINLYDVTDPRKPLGLFEGAGDYTKKGIQRRHANQTHSAFVWDAGDKAYAVAVDNEEATDVDILDITNPKQPALIAEYDLGQTFPQILQSAPDNLTEVFLHDMVVKSIGGRQVMLASYWDGGYVSFDVTDPKAIRYLGDSDFTNPDPELKQQTGLVEKPEGNAHQAEFTADNKYVIAADEDFSPNGSTGSTDDGASYFISQGSDTPQITTGQSITGQAVYVGRACPGDAAVPTATAADQVAIVTRGLCFFTEKMANVDGKGYVAAMVVNREGSDGCGAFGMSVAGQTPAFAVDRRTGFGFFDKEAAFDLKACEAGTASEIPGVKIGDTGDVVTARAFFDGWGYVHLLRNGTGKLAELDTYALPEAMDPAKAEGFGDLSVHEVATSAKDSKLAYFAYYSGGFRVARIVEHARGGARLQEVGRFIDQGGSNLWGVEVFTGADGQEYVAASDRDHGLYILKYAP</sequence>
<feature type="signal peptide" evidence="2">
    <location>
        <begin position="1"/>
        <end position="27"/>
    </location>
</feature>
<dbReference type="SUPFAM" id="SSF52025">
    <property type="entry name" value="PA domain"/>
    <property type="match status" value="1"/>
</dbReference>
<dbReference type="CDD" id="cd00538">
    <property type="entry name" value="PA"/>
    <property type="match status" value="1"/>
</dbReference>
<reference evidence="4" key="1">
    <citation type="submission" date="2020-02" db="EMBL/GenBank/DDBJ databases">
        <authorList>
            <person name="Meier V. D."/>
        </authorList>
    </citation>
    <scope>NUCLEOTIDE SEQUENCE</scope>
    <source>
        <strain evidence="4">AVDCRST_MAG16</strain>
    </source>
</reference>
<dbReference type="Gene3D" id="3.50.30.30">
    <property type="match status" value="1"/>
</dbReference>
<evidence type="ECO:0000256" key="1">
    <source>
        <dbReference type="SAM" id="MobiDB-lite"/>
    </source>
</evidence>
<feature type="compositionally biased region" description="Basic and acidic residues" evidence="1">
    <location>
        <begin position="30"/>
        <end position="50"/>
    </location>
</feature>
<evidence type="ECO:0000313" key="4">
    <source>
        <dbReference type="EMBL" id="CAA9328296.1"/>
    </source>
</evidence>
<protein>
    <recommendedName>
        <fullName evidence="3">PA domain-containing protein</fullName>
    </recommendedName>
</protein>
<evidence type="ECO:0000256" key="2">
    <source>
        <dbReference type="SAM" id="SignalP"/>
    </source>
</evidence>
<keyword evidence="2" id="KW-0732">Signal</keyword>
<dbReference type="Pfam" id="PF08309">
    <property type="entry name" value="LVIVD"/>
    <property type="match status" value="2"/>
</dbReference>
<dbReference type="InterPro" id="IPR011048">
    <property type="entry name" value="Haem_d1_sf"/>
</dbReference>
<proteinExistence type="predicted"/>
<dbReference type="Pfam" id="PF02225">
    <property type="entry name" value="PA"/>
    <property type="match status" value="1"/>
</dbReference>
<evidence type="ECO:0000259" key="3">
    <source>
        <dbReference type="Pfam" id="PF02225"/>
    </source>
</evidence>